<dbReference type="OrthoDB" id="33321at2759"/>
<sequence length="203" mass="23677">MDNHTTMCEFDYWVLSDKFKAIVSSFDEYERNIANELIINYSVNYSLEQLTELYNYHRFGYKGPYYLYYGKYELIFIYSILNRVMNIGIDNLDRPTLKLLIPYFNDWYIRDGISGAWSVLLDVYNREQRELEEAGFYDDSLVSGISLEDAKASTEALLGESMEECTIPSSSTELEDFAIIEATPSEEPLPSFINDVDSNDWYC</sequence>
<dbReference type="AlphaFoldDB" id="B0EJ42"/>
<dbReference type="Proteomes" id="UP000008076">
    <property type="component" value="Unassembled WGS sequence"/>
</dbReference>
<protein>
    <submittedName>
        <fullName evidence="1">Uncharacterized protein</fullName>
    </submittedName>
</protein>
<name>B0EJ42_ENTDS</name>
<keyword evidence="2" id="KW-1185">Reference proteome</keyword>
<evidence type="ECO:0000313" key="2">
    <source>
        <dbReference type="Proteomes" id="UP000008076"/>
    </source>
</evidence>
<dbReference type="EMBL" id="DS549525">
    <property type="protein sequence ID" value="EDR25458.1"/>
    <property type="molecule type" value="Genomic_DNA"/>
</dbReference>
<dbReference type="VEuPathDB" id="AmoebaDB:EDI_137220"/>
<dbReference type="eggNOG" id="ENOG502RIN9">
    <property type="taxonomic scope" value="Eukaryota"/>
</dbReference>
<dbReference type="RefSeq" id="XP_001738229.1">
    <property type="nucleotide sequence ID" value="XM_001738177.1"/>
</dbReference>
<evidence type="ECO:0000313" key="1">
    <source>
        <dbReference type="EMBL" id="EDR25458.1"/>
    </source>
</evidence>
<accession>B0EJ42</accession>
<dbReference type="GeneID" id="5883298"/>
<gene>
    <name evidence="1" type="ORF">EDI_137220</name>
</gene>
<proteinExistence type="predicted"/>
<reference evidence="2" key="1">
    <citation type="submission" date="2007-12" db="EMBL/GenBank/DDBJ databases">
        <title>Annotation of Entamoeba dispar SAW760.</title>
        <authorList>
            <person name="Lorenzi H."/>
            <person name="Inman J."/>
            <person name="Schobel S."/>
            <person name="Amedeo P."/>
            <person name="Caler E."/>
        </authorList>
    </citation>
    <scope>NUCLEOTIDE SEQUENCE [LARGE SCALE GENOMIC DNA]</scope>
    <source>
        <strain evidence="2">ATCC PRA-260 / SAW760</strain>
    </source>
</reference>
<organism evidence="2">
    <name type="scientific">Entamoeba dispar (strain ATCC PRA-260 / SAW760)</name>
    <dbReference type="NCBI Taxonomy" id="370354"/>
    <lineage>
        <taxon>Eukaryota</taxon>
        <taxon>Amoebozoa</taxon>
        <taxon>Evosea</taxon>
        <taxon>Archamoebae</taxon>
        <taxon>Mastigamoebida</taxon>
        <taxon>Entamoebidae</taxon>
        <taxon>Entamoeba</taxon>
    </lineage>
</organism>
<dbReference type="KEGG" id="edi:EDI_137220"/>